<dbReference type="EMBL" id="JBHSWH010000001">
    <property type="protein sequence ID" value="MFC6704585.1"/>
    <property type="molecule type" value="Genomic_DNA"/>
</dbReference>
<proteinExistence type="predicted"/>
<evidence type="ECO:0000259" key="5">
    <source>
        <dbReference type="PROSITE" id="PS50035"/>
    </source>
</evidence>
<reference evidence="7" key="1">
    <citation type="journal article" date="2019" name="Int. J. Syst. Evol. Microbiol.">
        <title>The Global Catalogue of Microorganisms (GCM) 10K type strain sequencing project: providing services to taxonomists for standard genome sequencing and annotation.</title>
        <authorList>
            <consortium name="The Broad Institute Genomics Platform"/>
            <consortium name="The Broad Institute Genome Sequencing Center for Infectious Disease"/>
            <person name="Wu L."/>
            <person name="Ma J."/>
        </authorList>
    </citation>
    <scope>NUCLEOTIDE SEQUENCE [LARGE SCALE GENOMIC DNA]</scope>
    <source>
        <strain evidence="7">CCUG 58127</strain>
    </source>
</reference>
<evidence type="ECO:0000313" key="7">
    <source>
        <dbReference type="Proteomes" id="UP001596298"/>
    </source>
</evidence>
<comment type="catalytic activity">
    <reaction evidence="1">
        <text>a 1,2-diacyl-sn-glycero-3-phosphocholine + H2O = a 1,2-diacyl-sn-glycero-3-phosphate + choline + H(+)</text>
        <dbReference type="Rhea" id="RHEA:14445"/>
        <dbReference type="ChEBI" id="CHEBI:15354"/>
        <dbReference type="ChEBI" id="CHEBI:15377"/>
        <dbReference type="ChEBI" id="CHEBI:15378"/>
        <dbReference type="ChEBI" id="CHEBI:57643"/>
        <dbReference type="ChEBI" id="CHEBI:58608"/>
        <dbReference type="EC" id="3.1.4.4"/>
    </reaction>
</comment>
<dbReference type="Pfam" id="PF00614">
    <property type="entry name" value="PLDc"/>
    <property type="match status" value="1"/>
</dbReference>
<gene>
    <name evidence="6" type="ORF">ACFQDH_04700</name>
</gene>
<dbReference type="InterPro" id="IPR025202">
    <property type="entry name" value="PLD-like_dom"/>
</dbReference>
<evidence type="ECO:0000313" key="6">
    <source>
        <dbReference type="EMBL" id="MFC6704585.1"/>
    </source>
</evidence>
<dbReference type="SUPFAM" id="SSF56024">
    <property type="entry name" value="Phospholipase D/nuclease"/>
    <property type="match status" value="2"/>
</dbReference>
<keyword evidence="2" id="KW-0677">Repeat</keyword>
<feature type="domain" description="PLD phosphodiesterase" evidence="5">
    <location>
        <begin position="163"/>
        <end position="190"/>
    </location>
</feature>
<keyword evidence="4" id="KW-0443">Lipid metabolism</keyword>
<organism evidence="6 7">
    <name type="scientific">Flexivirga alba</name>
    <dbReference type="NCBI Taxonomy" id="702742"/>
    <lineage>
        <taxon>Bacteria</taxon>
        <taxon>Bacillati</taxon>
        <taxon>Actinomycetota</taxon>
        <taxon>Actinomycetes</taxon>
        <taxon>Micrococcales</taxon>
        <taxon>Dermacoccaceae</taxon>
        <taxon>Flexivirga</taxon>
    </lineage>
</organism>
<evidence type="ECO:0000256" key="2">
    <source>
        <dbReference type="ARBA" id="ARBA00022737"/>
    </source>
</evidence>
<dbReference type="Pfam" id="PF13091">
    <property type="entry name" value="PLDc_2"/>
    <property type="match status" value="1"/>
</dbReference>
<dbReference type="CDD" id="cd09104">
    <property type="entry name" value="PLDc_vPLD1_2_like_1"/>
    <property type="match status" value="1"/>
</dbReference>
<feature type="domain" description="PLD phosphodiesterase" evidence="5">
    <location>
        <begin position="362"/>
        <end position="389"/>
    </location>
</feature>
<dbReference type="RefSeq" id="WP_382398951.1">
    <property type="nucleotide sequence ID" value="NZ_JBHSWH010000001.1"/>
</dbReference>
<dbReference type="CDD" id="cd09105">
    <property type="entry name" value="PLDc_vPLD1_2_like_2"/>
    <property type="match status" value="1"/>
</dbReference>
<dbReference type="InterPro" id="IPR015679">
    <property type="entry name" value="PLipase_D_fam"/>
</dbReference>
<dbReference type="PANTHER" id="PTHR18896">
    <property type="entry name" value="PHOSPHOLIPASE D"/>
    <property type="match status" value="1"/>
</dbReference>
<dbReference type="PANTHER" id="PTHR18896:SF76">
    <property type="entry name" value="PHOSPHOLIPASE"/>
    <property type="match status" value="1"/>
</dbReference>
<dbReference type="Gene3D" id="3.30.870.10">
    <property type="entry name" value="Endonuclease Chain A"/>
    <property type="match status" value="2"/>
</dbReference>
<evidence type="ECO:0000256" key="1">
    <source>
        <dbReference type="ARBA" id="ARBA00000798"/>
    </source>
</evidence>
<dbReference type="SMART" id="SM00155">
    <property type="entry name" value="PLDc"/>
    <property type="match status" value="2"/>
</dbReference>
<evidence type="ECO:0000256" key="4">
    <source>
        <dbReference type="ARBA" id="ARBA00023098"/>
    </source>
</evidence>
<dbReference type="Proteomes" id="UP001596298">
    <property type="component" value="Unassembled WGS sequence"/>
</dbReference>
<keyword evidence="7" id="KW-1185">Reference proteome</keyword>
<sequence length="482" mass="53770">MTSRQSPLDFLDNKLGGGVEAAIAAEHRFRLRRHGHAALLRPPAPGTPAGWVDGVPVRRGNRMEVLVDGEAALRRMQEAIEGARSHVHIAGWHSSPDFLLRPEGPPLRDLLAQKAQSVPVRLLIWAGPPLPVFSPSRGHVAKDRIDFQRDSRIECELDKRERTMHCHHEKLVIVDDEIAFVGGIDLTHLGGNRLDGNRHPNDGRLGWHDCASVIQGPAVVDVARHFVDRWREVTGRDVADPRQSEPAGEVDLQILRTLPNSIYGFLPDGEFSILGAYLRALRAAERFIYLENQFLWSAEVVDILIDKLRNPPHPDFRLLLVLPLRPNNGKDTTRGQLGRLLGADSHNRLLATTLLGPTADSPGVYVHAKIGIIDDRWLTIGSANLNEHSLYNDTEMNVLTLDEKLARTTRLQLWSEHLDLPADQVDGDPSSVIDTVWRTQCDEQDPVSAAHQDPIHRVRRISGLSRRVDRLQGPLRGLLVDG</sequence>
<accession>A0ABW2ACL6</accession>
<name>A0ABW2ACL6_9MICO</name>
<dbReference type="InterPro" id="IPR001736">
    <property type="entry name" value="PLipase_D/transphosphatidylase"/>
</dbReference>
<comment type="caution">
    <text evidence="6">The sequence shown here is derived from an EMBL/GenBank/DDBJ whole genome shotgun (WGS) entry which is preliminary data.</text>
</comment>
<keyword evidence="3" id="KW-0378">Hydrolase</keyword>
<dbReference type="PROSITE" id="PS50035">
    <property type="entry name" value="PLD"/>
    <property type="match status" value="2"/>
</dbReference>
<protein>
    <submittedName>
        <fullName evidence="6">Phosphatidylserine/phosphatidylglycerophosphate/ cardiolipin synthase family protein</fullName>
    </submittedName>
</protein>
<evidence type="ECO:0000256" key="3">
    <source>
        <dbReference type="ARBA" id="ARBA00022801"/>
    </source>
</evidence>